<keyword evidence="1" id="KW-0479">Metal-binding</keyword>
<feature type="domain" description="Cupin type-2" evidence="2">
    <location>
        <begin position="45"/>
        <end position="115"/>
    </location>
</feature>
<evidence type="ECO:0000313" key="3">
    <source>
        <dbReference type="EMBL" id="PTX51506.1"/>
    </source>
</evidence>
<dbReference type="OrthoDB" id="5290459at2"/>
<dbReference type="InterPro" id="IPR051610">
    <property type="entry name" value="GPI/OXD"/>
</dbReference>
<comment type="caution">
    <text evidence="3">The sequence shown here is derived from an EMBL/GenBank/DDBJ whole genome shotgun (WGS) entry which is preliminary data.</text>
</comment>
<dbReference type="GO" id="GO:0046872">
    <property type="term" value="F:metal ion binding"/>
    <property type="evidence" value="ECO:0007669"/>
    <property type="project" value="UniProtKB-KW"/>
</dbReference>
<dbReference type="Proteomes" id="UP000244224">
    <property type="component" value="Unassembled WGS sequence"/>
</dbReference>
<dbReference type="PANTHER" id="PTHR35848">
    <property type="entry name" value="OXALATE-BINDING PROTEIN"/>
    <property type="match status" value="1"/>
</dbReference>
<dbReference type="InterPro" id="IPR014710">
    <property type="entry name" value="RmlC-like_jellyroll"/>
</dbReference>
<proteinExistence type="predicted"/>
<dbReference type="PANTHER" id="PTHR35848:SF9">
    <property type="entry name" value="SLL1358 PROTEIN"/>
    <property type="match status" value="1"/>
</dbReference>
<dbReference type="Pfam" id="PF07883">
    <property type="entry name" value="Cupin_2"/>
    <property type="match status" value="1"/>
</dbReference>
<evidence type="ECO:0000313" key="4">
    <source>
        <dbReference type="Proteomes" id="UP000244224"/>
    </source>
</evidence>
<evidence type="ECO:0000259" key="2">
    <source>
        <dbReference type="Pfam" id="PF07883"/>
    </source>
</evidence>
<dbReference type="InterPro" id="IPR013096">
    <property type="entry name" value="Cupin_2"/>
</dbReference>
<name>A0A2T6B610_9RHOB</name>
<protein>
    <submittedName>
        <fullName evidence="3">Putative cupin superfamily protein</fullName>
    </submittedName>
</protein>
<dbReference type="RefSeq" id="WP_108128106.1">
    <property type="nucleotide sequence ID" value="NZ_QBKP01000003.1"/>
</dbReference>
<sequence>MPKVDLPAFVTEDDTVHPVLGGGIGPYRYQLLSDPGGLTQFGAFIEELPPGSTSGRRHWHEAEDEMILMLAGEVVLVEDSETLLRAGDAACWPAGQPVGHRLDNRSDAPARYLVIGTRKEADVIHYTDHDLITHKQGSARRYLHRDGTPW</sequence>
<reference evidence="3 4" key="1">
    <citation type="submission" date="2018-04" db="EMBL/GenBank/DDBJ databases">
        <title>Genomic Encyclopedia of Archaeal and Bacterial Type Strains, Phase II (KMG-II): from individual species to whole genera.</title>
        <authorList>
            <person name="Goeker M."/>
        </authorList>
    </citation>
    <scope>NUCLEOTIDE SEQUENCE [LARGE SCALE GENOMIC DNA]</scope>
    <source>
        <strain evidence="3 4">DSM 21823</strain>
    </source>
</reference>
<dbReference type="AlphaFoldDB" id="A0A2T6B610"/>
<dbReference type="Gene3D" id="2.60.120.10">
    <property type="entry name" value="Jelly Rolls"/>
    <property type="match status" value="1"/>
</dbReference>
<organism evidence="3 4">
    <name type="scientific">Gemmobacter caeni</name>
    <dbReference type="NCBI Taxonomy" id="589035"/>
    <lineage>
        <taxon>Bacteria</taxon>
        <taxon>Pseudomonadati</taxon>
        <taxon>Pseudomonadota</taxon>
        <taxon>Alphaproteobacteria</taxon>
        <taxon>Rhodobacterales</taxon>
        <taxon>Paracoccaceae</taxon>
        <taxon>Gemmobacter</taxon>
    </lineage>
</organism>
<dbReference type="SUPFAM" id="SSF51182">
    <property type="entry name" value="RmlC-like cupins"/>
    <property type="match status" value="1"/>
</dbReference>
<accession>A0A2T6B610</accession>
<gene>
    <name evidence="3" type="ORF">C8N34_1037</name>
</gene>
<dbReference type="InterPro" id="IPR011051">
    <property type="entry name" value="RmlC_Cupin_sf"/>
</dbReference>
<keyword evidence="4" id="KW-1185">Reference proteome</keyword>
<dbReference type="EMBL" id="QBKP01000003">
    <property type="protein sequence ID" value="PTX51506.1"/>
    <property type="molecule type" value="Genomic_DNA"/>
</dbReference>
<dbReference type="CDD" id="cd02224">
    <property type="entry name" value="cupin_SPO2919-like"/>
    <property type="match status" value="1"/>
</dbReference>
<evidence type="ECO:0000256" key="1">
    <source>
        <dbReference type="ARBA" id="ARBA00022723"/>
    </source>
</evidence>